<feature type="transmembrane region" description="Helical" evidence="1">
    <location>
        <begin position="440"/>
        <end position="462"/>
    </location>
</feature>
<feature type="transmembrane region" description="Helical" evidence="1">
    <location>
        <begin position="243"/>
        <end position="261"/>
    </location>
</feature>
<feature type="transmembrane region" description="Helical" evidence="1">
    <location>
        <begin position="312"/>
        <end position="330"/>
    </location>
</feature>
<keyword evidence="1" id="KW-0812">Transmembrane</keyword>
<evidence type="ECO:0008006" key="4">
    <source>
        <dbReference type="Google" id="ProtNLM"/>
    </source>
</evidence>
<keyword evidence="1" id="KW-1133">Transmembrane helix</keyword>
<feature type="transmembrane region" description="Helical" evidence="1">
    <location>
        <begin position="361"/>
        <end position="384"/>
    </location>
</feature>
<protein>
    <recommendedName>
        <fullName evidence="4">Inner membrane transmembrane protein</fullName>
    </recommendedName>
</protein>
<dbReference type="EMBL" id="VYGV01000006">
    <property type="protein sequence ID" value="NWF44646.1"/>
    <property type="molecule type" value="Genomic_DNA"/>
</dbReference>
<evidence type="ECO:0000256" key="1">
    <source>
        <dbReference type="SAM" id="Phobius"/>
    </source>
</evidence>
<proteinExistence type="predicted"/>
<keyword evidence="3" id="KW-1185">Reference proteome</keyword>
<evidence type="ECO:0000313" key="3">
    <source>
        <dbReference type="Proteomes" id="UP000545507"/>
    </source>
</evidence>
<organism evidence="2 3">
    <name type="scientific">Hydrogenophaga aromaticivorans</name>
    <dbReference type="NCBI Taxonomy" id="2610898"/>
    <lineage>
        <taxon>Bacteria</taxon>
        <taxon>Pseudomonadati</taxon>
        <taxon>Pseudomonadota</taxon>
        <taxon>Betaproteobacteria</taxon>
        <taxon>Burkholderiales</taxon>
        <taxon>Comamonadaceae</taxon>
        <taxon>Hydrogenophaga</taxon>
    </lineage>
</organism>
<feature type="transmembrane region" description="Helical" evidence="1">
    <location>
        <begin position="101"/>
        <end position="121"/>
    </location>
</feature>
<dbReference type="RefSeq" id="WP_177134014.1">
    <property type="nucleotide sequence ID" value="NZ_VYGV01000006.1"/>
</dbReference>
<dbReference type="AlphaFoldDB" id="A0A7Y8GTN5"/>
<evidence type="ECO:0000313" key="2">
    <source>
        <dbReference type="EMBL" id="NWF44646.1"/>
    </source>
</evidence>
<feature type="transmembrane region" description="Helical" evidence="1">
    <location>
        <begin position="200"/>
        <end position="231"/>
    </location>
</feature>
<reference evidence="2 3" key="1">
    <citation type="submission" date="2019-09" db="EMBL/GenBank/DDBJ databases">
        <title>Hydrogenophaga aromatica sp. nov., isolated from a para-xylene-degrading enrichment culture.</title>
        <authorList>
            <person name="Tancsics A."/>
            <person name="Banerjee S."/>
        </authorList>
    </citation>
    <scope>NUCLEOTIDE SEQUENCE [LARGE SCALE GENOMIC DNA]</scope>
    <source>
        <strain evidence="2 3">D2P1</strain>
    </source>
</reference>
<accession>A0A7Y8GTN5</accession>
<dbReference type="Proteomes" id="UP000545507">
    <property type="component" value="Unassembled WGS sequence"/>
</dbReference>
<feature type="transmembrane region" description="Helical" evidence="1">
    <location>
        <begin position="66"/>
        <end position="89"/>
    </location>
</feature>
<comment type="caution">
    <text evidence="2">The sequence shown here is derived from an EMBL/GenBank/DDBJ whole genome shotgun (WGS) entry which is preliminary data.</text>
</comment>
<keyword evidence="1" id="KW-0472">Membrane</keyword>
<feature type="transmembrane region" description="Helical" evidence="1">
    <location>
        <begin position="407"/>
        <end position="428"/>
    </location>
</feature>
<sequence length="566" mass="61798">MNSTTPAIVTQSAVRRLPRVALVLFCLAYVLPGFLGREPWKNADVSALGVMLEMASGNSSWWQPQVLGVAADVAGPLPYWLGAVFIRFLPFLNADSAARIPFALLLALTLVCTWYAVYHLARQKLAQPIAFAFGGEANPVDYARSLADAGLLALVACLGLAQMSHETTPDLARLAMVSALLMAAARLAHADDRHPWRSVLLWSVSTLALVLSGAPWVAMSLGAGLLLALLIMGKRPGRTLHPLLPSAAALLALAVGIGAFTGQMSWPTLGLPAGFDDWRRWGRLLVWFTWPAWPLVLWTLWGWRRQLLSPHVALPLWTVLVSAVNSAINADFDRALLLALPAMAALAAFALPTLRRSVSALIDWFTLIFFTICALAIWVIWLAMQTGIPAKPAANVARLAPGFVPEFSLLLFLAGLLATVAWVWLVVWRVGRNRQAIWKSLVLPAAGATLCWLLLMSLWLPLLDFARSYGPVSRSIARLVPTSSCVLVDGLSQAQIAALQYQGGLQLVRSLEDVSLTARCRSMVVSPESQPTLDQRVQLTHWAFRASVSRLSDRKERLLVYRRVAN</sequence>
<feature type="transmembrane region" description="Helical" evidence="1">
    <location>
        <begin position="20"/>
        <end position="36"/>
    </location>
</feature>
<name>A0A7Y8GTN5_9BURK</name>
<gene>
    <name evidence="2" type="ORF">F3K02_05180</name>
</gene>
<feature type="transmembrane region" description="Helical" evidence="1">
    <location>
        <begin position="336"/>
        <end position="354"/>
    </location>
</feature>
<feature type="transmembrane region" description="Helical" evidence="1">
    <location>
        <begin position="281"/>
        <end position="300"/>
    </location>
</feature>